<name>A0AAD7JII1_9AGAR</name>
<dbReference type="Gene3D" id="3.40.50.720">
    <property type="entry name" value="NAD(P)-binding Rossmann-like Domain"/>
    <property type="match status" value="1"/>
</dbReference>
<keyword evidence="3" id="KW-1185">Reference proteome</keyword>
<dbReference type="EMBL" id="JARJLG010000037">
    <property type="protein sequence ID" value="KAJ7764576.1"/>
    <property type="molecule type" value="Genomic_DNA"/>
</dbReference>
<sequence length="323" mass="35716">MSKQTVLLLGATGGTGSSILKGLLENREFFDTEALVQPSSADKPTVQKLAERGVKIRVADIGGPLDALVKTLTGIDVLISAIGATAQLAQIQLATAAKEAGVKRFVPCGFITVTPPGGVMALRDDKEVVYQHIWKLALPYTIIDVGYWHQISFPTVPSGRVDYASLINPNVKIHADGNIPTMLTDLRDIGRFVSLIIRDPRTLNQFVVTYSDVLSEHEIFNLMEEMSGENIGRKYVSADEVEASRARFGAIIRAEPNNAMARMQSFSADYNFSKYVRGDNTPTYAAYLGYLDARELYPDFQPRRFKEFVAELLDGKAEKLYMR</sequence>
<reference evidence="2" key="1">
    <citation type="submission" date="2023-03" db="EMBL/GenBank/DDBJ databases">
        <title>Massive genome expansion in bonnet fungi (Mycena s.s.) driven by repeated elements and novel gene families across ecological guilds.</title>
        <authorList>
            <consortium name="Lawrence Berkeley National Laboratory"/>
            <person name="Harder C.B."/>
            <person name="Miyauchi S."/>
            <person name="Viragh M."/>
            <person name="Kuo A."/>
            <person name="Thoen E."/>
            <person name="Andreopoulos B."/>
            <person name="Lu D."/>
            <person name="Skrede I."/>
            <person name="Drula E."/>
            <person name="Henrissat B."/>
            <person name="Morin E."/>
            <person name="Kohler A."/>
            <person name="Barry K."/>
            <person name="LaButti K."/>
            <person name="Morin E."/>
            <person name="Salamov A."/>
            <person name="Lipzen A."/>
            <person name="Mereny Z."/>
            <person name="Hegedus B."/>
            <person name="Baldrian P."/>
            <person name="Stursova M."/>
            <person name="Weitz H."/>
            <person name="Taylor A."/>
            <person name="Grigoriev I.V."/>
            <person name="Nagy L.G."/>
            <person name="Martin F."/>
            <person name="Kauserud H."/>
        </authorList>
    </citation>
    <scope>NUCLEOTIDE SEQUENCE</scope>
    <source>
        <strain evidence="2">CBHHK188m</strain>
    </source>
</reference>
<dbReference type="Gene3D" id="3.90.25.10">
    <property type="entry name" value="UDP-galactose 4-epimerase, domain 1"/>
    <property type="match status" value="1"/>
</dbReference>
<gene>
    <name evidence="2" type="ORF">DFH07DRAFT_867255</name>
</gene>
<dbReference type="PANTHER" id="PTHR43349">
    <property type="entry name" value="PINORESINOL REDUCTASE-RELATED"/>
    <property type="match status" value="1"/>
</dbReference>
<dbReference type="InterPro" id="IPR008030">
    <property type="entry name" value="NmrA-like"/>
</dbReference>
<comment type="caution">
    <text evidence="2">The sequence shown here is derived from an EMBL/GenBank/DDBJ whole genome shotgun (WGS) entry which is preliminary data.</text>
</comment>
<dbReference type="AlphaFoldDB" id="A0AAD7JII1"/>
<dbReference type="Proteomes" id="UP001215280">
    <property type="component" value="Unassembled WGS sequence"/>
</dbReference>
<evidence type="ECO:0000259" key="1">
    <source>
        <dbReference type="Pfam" id="PF05368"/>
    </source>
</evidence>
<dbReference type="PANTHER" id="PTHR43349:SF93">
    <property type="entry name" value="ISOFLAVONE REDUCTASE HOMOLOG P3-RELATED"/>
    <property type="match status" value="1"/>
</dbReference>
<feature type="domain" description="NmrA-like" evidence="1">
    <location>
        <begin position="3"/>
        <end position="308"/>
    </location>
</feature>
<dbReference type="Pfam" id="PF05368">
    <property type="entry name" value="NmrA"/>
    <property type="match status" value="1"/>
</dbReference>
<accession>A0AAD7JII1</accession>
<dbReference type="InterPro" id="IPR050608">
    <property type="entry name" value="NmrA-type/Isoflavone_red_sf"/>
</dbReference>
<dbReference type="SUPFAM" id="SSF51735">
    <property type="entry name" value="NAD(P)-binding Rossmann-fold domains"/>
    <property type="match status" value="1"/>
</dbReference>
<organism evidence="2 3">
    <name type="scientific">Mycena maculata</name>
    <dbReference type="NCBI Taxonomy" id="230809"/>
    <lineage>
        <taxon>Eukaryota</taxon>
        <taxon>Fungi</taxon>
        <taxon>Dikarya</taxon>
        <taxon>Basidiomycota</taxon>
        <taxon>Agaricomycotina</taxon>
        <taxon>Agaricomycetes</taxon>
        <taxon>Agaricomycetidae</taxon>
        <taxon>Agaricales</taxon>
        <taxon>Marasmiineae</taxon>
        <taxon>Mycenaceae</taxon>
        <taxon>Mycena</taxon>
    </lineage>
</organism>
<evidence type="ECO:0000313" key="2">
    <source>
        <dbReference type="EMBL" id="KAJ7764576.1"/>
    </source>
</evidence>
<protein>
    <recommendedName>
        <fullName evidence="1">NmrA-like domain-containing protein</fullName>
    </recommendedName>
</protein>
<dbReference type="InterPro" id="IPR036291">
    <property type="entry name" value="NAD(P)-bd_dom_sf"/>
</dbReference>
<proteinExistence type="predicted"/>
<evidence type="ECO:0000313" key="3">
    <source>
        <dbReference type="Proteomes" id="UP001215280"/>
    </source>
</evidence>